<reference evidence="1 2" key="1">
    <citation type="submission" date="2016-10" db="EMBL/GenBank/DDBJ databases">
        <authorList>
            <person name="Varghese N."/>
            <person name="Submissions S."/>
        </authorList>
    </citation>
    <scope>NUCLEOTIDE SEQUENCE [LARGE SCALE GENOMIC DNA]</scope>
    <source>
        <strain evidence="1 2">BS3667</strain>
    </source>
</reference>
<accession>A0ABY0VKJ9</accession>
<dbReference type="EMBL" id="LT629795">
    <property type="protein sequence ID" value="SDU36752.1"/>
    <property type="molecule type" value="Genomic_DNA"/>
</dbReference>
<sequence>MVLARLLIWRVIGIRVARSSCRRNEAAFDCEAIVRSECVVSLKNRVC</sequence>
<evidence type="ECO:0000313" key="1">
    <source>
        <dbReference type="EMBL" id="SDU36752.1"/>
    </source>
</evidence>
<organism evidence="1 2">
    <name type="scientific">Pseudomonas psychrophila</name>
    <dbReference type="NCBI Taxonomy" id="122355"/>
    <lineage>
        <taxon>Bacteria</taxon>
        <taxon>Pseudomonadati</taxon>
        <taxon>Pseudomonadota</taxon>
        <taxon>Gammaproteobacteria</taxon>
        <taxon>Pseudomonadales</taxon>
        <taxon>Pseudomonadaceae</taxon>
        <taxon>Pseudomonas</taxon>
    </lineage>
</organism>
<evidence type="ECO:0000313" key="2">
    <source>
        <dbReference type="Proteomes" id="UP000182058"/>
    </source>
</evidence>
<protein>
    <submittedName>
        <fullName evidence="1">Uncharacterized protein</fullName>
    </submittedName>
</protein>
<keyword evidence="2" id="KW-1185">Reference proteome</keyword>
<name>A0ABY0VKJ9_9PSED</name>
<proteinExistence type="predicted"/>
<gene>
    <name evidence="1" type="ORF">SAMN04490201_1274</name>
</gene>
<dbReference type="Proteomes" id="UP000182058">
    <property type="component" value="Chromosome I"/>
</dbReference>